<evidence type="ECO:0000313" key="3">
    <source>
        <dbReference type="EMBL" id="KAH8992999.1"/>
    </source>
</evidence>
<proteinExistence type="predicted"/>
<protein>
    <submittedName>
        <fullName evidence="3">Uncharacterized protein</fullName>
    </submittedName>
</protein>
<sequence>MSTQPTQKSSFFDFLKPRYHEAVFRLRNSVIAVIALATLTHLLPIPTPYASAWKFYRDTFQSPWEKGVAVAELAIFGILLANILQASVAIRSPPAPHPPILSPSKALSPPRQPTTTPNWRSGLSPNTTPQRQLPFSASVGGSSTGAGSASDPRGLAQSYSLAFSNFLASPSSPLPSSSPAPHDRSFGSLPPSPSPSSPLAAYRGRRAPTGRGLDGSLLARLAQGDSDSDTDE</sequence>
<comment type="caution">
    <text evidence="3">The sequence shown here is derived from an EMBL/GenBank/DDBJ whole genome shotgun (WGS) entry which is preliminary data.</text>
</comment>
<feature type="transmembrane region" description="Helical" evidence="2">
    <location>
        <begin position="67"/>
        <end position="84"/>
    </location>
</feature>
<evidence type="ECO:0000256" key="2">
    <source>
        <dbReference type="SAM" id="Phobius"/>
    </source>
</evidence>
<feature type="region of interest" description="Disordered" evidence="1">
    <location>
        <begin position="170"/>
        <end position="232"/>
    </location>
</feature>
<feature type="compositionally biased region" description="Low complexity" evidence="1">
    <location>
        <begin position="136"/>
        <end position="150"/>
    </location>
</feature>
<gene>
    <name evidence="3" type="ORF">EDB92DRAFT_1856198</name>
</gene>
<keyword evidence="2" id="KW-0472">Membrane</keyword>
<dbReference type="Proteomes" id="UP001201163">
    <property type="component" value="Unassembled WGS sequence"/>
</dbReference>
<keyword evidence="2" id="KW-0812">Transmembrane</keyword>
<feature type="compositionally biased region" description="Polar residues" evidence="1">
    <location>
        <begin position="113"/>
        <end position="135"/>
    </location>
</feature>
<feature type="transmembrane region" description="Helical" evidence="2">
    <location>
        <begin position="26"/>
        <end position="47"/>
    </location>
</feature>
<feature type="region of interest" description="Disordered" evidence="1">
    <location>
        <begin position="99"/>
        <end position="153"/>
    </location>
</feature>
<accession>A0AAD4LJ40</accession>
<keyword evidence="2" id="KW-1133">Transmembrane helix</keyword>
<dbReference type="EMBL" id="JAKELL010000020">
    <property type="protein sequence ID" value="KAH8992999.1"/>
    <property type="molecule type" value="Genomic_DNA"/>
</dbReference>
<evidence type="ECO:0000256" key="1">
    <source>
        <dbReference type="SAM" id="MobiDB-lite"/>
    </source>
</evidence>
<evidence type="ECO:0000313" key="4">
    <source>
        <dbReference type="Proteomes" id="UP001201163"/>
    </source>
</evidence>
<keyword evidence="4" id="KW-1185">Reference proteome</keyword>
<reference evidence="3" key="1">
    <citation type="submission" date="2022-01" db="EMBL/GenBank/DDBJ databases">
        <title>Comparative genomics reveals a dynamic genome evolution in the ectomycorrhizal milk-cap (Lactarius) mushrooms.</title>
        <authorList>
            <consortium name="DOE Joint Genome Institute"/>
            <person name="Lebreton A."/>
            <person name="Tang N."/>
            <person name="Kuo A."/>
            <person name="LaButti K."/>
            <person name="Drula E."/>
            <person name="Barry K."/>
            <person name="Clum A."/>
            <person name="Lipzen A."/>
            <person name="Mousain D."/>
            <person name="Ng V."/>
            <person name="Wang R."/>
            <person name="Wang X."/>
            <person name="Dai Y."/>
            <person name="Henrissat B."/>
            <person name="Grigoriev I.V."/>
            <person name="Guerin-Laguette A."/>
            <person name="Yu F."/>
            <person name="Martin F.M."/>
        </authorList>
    </citation>
    <scope>NUCLEOTIDE SEQUENCE</scope>
    <source>
        <strain evidence="3">QP</strain>
    </source>
</reference>
<dbReference type="AlphaFoldDB" id="A0AAD4LJ40"/>
<organism evidence="3 4">
    <name type="scientific">Lactarius akahatsu</name>
    <dbReference type="NCBI Taxonomy" id="416441"/>
    <lineage>
        <taxon>Eukaryota</taxon>
        <taxon>Fungi</taxon>
        <taxon>Dikarya</taxon>
        <taxon>Basidiomycota</taxon>
        <taxon>Agaricomycotina</taxon>
        <taxon>Agaricomycetes</taxon>
        <taxon>Russulales</taxon>
        <taxon>Russulaceae</taxon>
        <taxon>Lactarius</taxon>
    </lineage>
</organism>
<name>A0AAD4LJ40_9AGAM</name>